<accession>A0ACB6SFN6</accession>
<name>A0ACB6SFN6_9PLEO</name>
<sequence>MQILFPRALPRKRRVMQVAEGFNAAIVAKWTNAQNWRELLHPNARFIRSEDPIASYPDPYGLQLCDAIKLATLDLQSYGFLVRYAQAEFDSGSVHNGLPAPNGPWVRTQDRAMLHLVLPTEAGISRPRTGEFLRTLLSKQEDLEVAVLADWKDYAKFLDAIYPYHE</sequence>
<keyword evidence="2" id="KW-1185">Reference proteome</keyword>
<protein>
    <submittedName>
        <fullName evidence="1">Uncharacterized protein</fullName>
    </submittedName>
</protein>
<dbReference type="Proteomes" id="UP000799754">
    <property type="component" value="Unassembled WGS sequence"/>
</dbReference>
<reference evidence="1" key="1">
    <citation type="journal article" date="2020" name="Stud. Mycol.">
        <title>101 Dothideomycetes genomes: a test case for predicting lifestyles and emergence of pathogens.</title>
        <authorList>
            <person name="Haridas S."/>
            <person name="Albert R."/>
            <person name="Binder M."/>
            <person name="Bloem J."/>
            <person name="Labutti K."/>
            <person name="Salamov A."/>
            <person name="Andreopoulos B."/>
            <person name="Baker S."/>
            <person name="Barry K."/>
            <person name="Bills G."/>
            <person name="Bluhm B."/>
            <person name="Cannon C."/>
            <person name="Castanera R."/>
            <person name="Culley D."/>
            <person name="Daum C."/>
            <person name="Ezra D."/>
            <person name="Gonzalez J."/>
            <person name="Henrissat B."/>
            <person name="Kuo A."/>
            <person name="Liang C."/>
            <person name="Lipzen A."/>
            <person name="Lutzoni F."/>
            <person name="Magnuson J."/>
            <person name="Mondo S."/>
            <person name="Nolan M."/>
            <person name="Ohm R."/>
            <person name="Pangilinan J."/>
            <person name="Park H.-J."/>
            <person name="Ramirez L."/>
            <person name="Alfaro M."/>
            <person name="Sun H."/>
            <person name="Tritt A."/>
            <person name="Yoshinaga Y."/>
            <person name="Zwiers L.-H."/>
            <person name="Turgeon B."/>
            <person name="Goodwin S."/>
            <person name="Spatafora J."/>
            <person name="Crous P."/>
            <person name="Grigoriev I."/>
        </authorList>
    </citation>
    <scope>NUCLEOTIDE SEQUENCE</scope>
    <source>
        <strain evidence="1">CBS 525.71</strain>
    </source>
</reference>
<dbReference type="EMBL" id="MU006702">
    <property type="protein sequence ID" value="KAF2632808.1"/>
    <property type="molecule type" value="Genomic_DNA"/>
</dbReference>
<evidence type="ECO:0000313" key="2">
    <source>
        <dbReference type="Proteomes" id="UP000799754"/>
    </source>
</evidence>
<comment type="caution">
    <text evidence="1">The sequence shown here is derived from an EMBL/GenBank/DDBJ whole genome shotgun (WGS) entry which is preliminary data.</text>
</comment>
<proteinExistence type="predicted"/>
<gene>
    <name evidence="1" type="ORF">BU25DRAFT_83490</name>
</gene>
<organism evidence="1 2">
    <name type="scientific">Macroventuria anomochaeta</name>
    <dbReference type="NCBI Taxonomy" id="301207"/>
    <lineage>
        <taxon>Eukaryota</taxon>
        <taxon>Fungi</taxon>
        <taxon>Dikarya</taxon>
        <taxon>Ascomycota</taxon>
        <taxon>Pezizomycotina</taxon>
        <taxon>Dothideomycetes</taxon>
        <taxon>Pleosporomycetidae</taxon>
        <taxon>Pleosporales</taxon>
        <taxon>Pleosporineae</taxon>
        <taxon>Didymellaceae</taxon>
        <taxon>Macroventuria</taxon>
    </lineage>
</organism>
<evidence type="ECO:0000313" key="1">
    <source>
        <dbReference type="EMBL" id="KAF2632808.1"/>
    </source>
</evidence>